<feature type="compositionally biased region" description="Polar residues" evidence="1">
    <location>
        <begin position="328"/>
        <end position="338"/>
    </location>
</feature>
<dbReference type="OrthoDB" id="3926760at2759"/>
<keyword evidence="2" id="KW-0812">Transmembrane</keyword>
<feature type="region of interest" description="Disordered" evidence="1">
    <location>
        <begin position="258"/>
        <end position="277"/>
    </location>
</feature>
<dbReference type="EMBL" id="MU004627">
    <property type="protein sequence ID" value="KAF2647382.1"/>
    <property type="molecule type" value="Genomic_DNA"/>
</dbReference>
<feature type="compositionally biased region" description="Polar residues" evidence="1">
    <location>
        <begin position="386"/>
        <end position="395"/>
    </location>
</feature>
<feature type="region of interest" description="Disordered" evidence="1">
    <location>
        <begin position="119"/>
        <end position="166"/>
    </location>
</feature>
<protein>
    <submittedName>
        <fullName evidence="3">Uncharacterized protein</fullName>
    </submittedName>
</protein>
<accession>A0A6A6SJ08</accession>
<proteinExistence type="predicted"/>
<name>A0A6A6SJ08_9PLEO</name>
<gene>
    <name evidence="3" type="ORF">K491DRAFT_614686</name>
</gene>
<evidence type="ECO:0000313" key="3">
    <source>
        <dbReference type="EMBL" id="KAF2647382.1"/>
    </source>
</evidence>
<sequence>SAPHSTNPHATSPNPPFTTGLIIAASVLVAAGIAIYESPQVRQWVDQSRRKIAVALHSLGDDIQPRRPSEGSEDYEARKRRQEVIRRNRNELIRRAREEGIAVDLDELARIGREEVELAERRPRRKTNASTKSFDDLVGSDGMLKKTEDSAAQKTTGTDMAGSSARRRGMAGFGAGAGAAAAANPFSDDNILFDLDDEKAPITSPSTMVDEDDAEDAPSPQPFPYIESRETSATVEANSPAVPPPIFGQLIDLTPELAPEDPQTASIPQSEADDNEQVAQSFYSFTSSESNPMRNSAHPQFLLQDDDEDMENISTGTLTPRSEHSAFTGVSTSASMVGSNADDIGILSMQNDDDHDARSEAFSESGFTDAGFSEAGFSEVGENRTGVMTPSSWTDVGSDDESEWGGPAQGGNVSQVQQ</sequence>
<dbReference type="Proteomes" id="UP000799324">
    <property type="component" value="Unassembled WGS sequence"/>
</dbReference>
<keyword evidence="2" id="KW-1133">Transmembrane helix</keyword>
<feature type="non-terminal residue" evidence="3">
    <location>
        <position position="1"/>
    </location>
</feature>
<evidence type="ECO:0000256" key="1">
    <source>
        <dbReference type="SAM" id="MobiDB-lite"/>
    </source>
</evidence>
<keyword evidence="2" id="KW-0472">Membrane</keyword>
<feature type="region of interest" description="Disordered" evidence="1">
    <location>
        <begin position="191"/>
        <end position="225"/>
    </location>
</feature>
<feature type="transmembrane region" description="Helical" evidence="2">
    <location>
        <begin position="17"/>
        <end position="36"/>
    </location>
</feature>
<organism evidence="3 4">
    <name type="scientific">Lophiostoma macrostomum CBS 122681</name>
    <dbReference type="NCBI Taxonomy" id="1314788"/>
    <lineage>
        <taxon>Eukaryota</taxon>
        <taxon>Fungi</taxon>
        <taxon>Dikarya</taxon>
        <taxon>Ascomycota</taxon>
        <taxon>Pezizomycotina</taxon>
        <taxon>Dothideomycetes</taxon>
        <taxon>Pleosporomycetidae</taxon>
        <taxon>Pleosporales</taxon>
        <taxon>Lophiostomataceae</taxon>
        <taxon>Lophiostoma</taxon>
    </lineage>
</organism>
<keyword evidence="4" id="KW-1185">Reference proteome</keyword>
<evidence type="ECO:0000313" key="4">
    <source>
        <dbReference type="Proteomes" id="UP000799324"/>
    </source>
</evidence>
<reference evidence="3" key="1">
    <citation type="journal article" date="2020" name="Stud. Mycol.">
        <title>101 Dothideomycetes genomes: a test case for predicting lifestyles and emergence of pathogens.</title>
        <authorList>
            <person name="Haridas S."/>
            <person name="Albert R."/>
            <person name="Binder M."/>
            <person name="Bloem J."/>
            <person name="Labutti K."/>
            <person name="Salamov A."/>
            <person name="Andreopoulos B."/>
            <person name="Baker S."/>
            <person name="Barry K."/>
            <person name="Bills G."/>
            <person name="Bluhm B."/>
            <person name="Cannon C."/>
            <person name="Castanera R."/>
            <person name="Culley D."/>
            <person name="Daum C."/>
            <person name="Ezra D."/>
            <person name="Gonzalez J."/>
            <person name="Henrissat B."/>
            <person name="Kuo A."/>
            <person name="Liang C."/>
            <person name="Lipzen A."/>
            <person name="Lutzoni F."/>
            <person name="Magnuson J."/>
            <person name="Mondo S."/>
            <person name="Nolan M."/>
            <person name="Ohm R."/>
            <person name="Pangilinan J."/>
            <person name="Park H.-J."/>
            <person name="Ramirez L."/>
            <person name="Alfaro M."/>
            <person name="Sun H."/>
            <person name="Tritt A."/>
            <person name="Yoshinaga Y."/>
            <person name="Zwiers L.-H."/>
            <person name="Turgeon B."/>
            <person name="Goodwin S."/>
            <person name="Spatafora J."/>
            <person name="Crous P."/>
            <person name="Grigoriev I."/>
        </authorList>
    </citation>
    <scope>NUCLEOTIDE SEQUENCE</scope>
    <source>
        <strain evidence="3">CBS 122681</strain>
    </source>
</reference>
<dbReference type="AlphaFoldDB" id="A0A6A6SJ08"/>
<feature type="region of interest" description="Disordered" evidence="1">
    <location>
        <begin position="311"/>
        <end position="418"/>
    </location>
</feature>
<evidence type="ECO:0000256" key="2">
    <source>
        <dbReference type="SAM" id="Phobius"/>
    </source>
</evidence>